<accession>A0AAW6B693</accession>
<proteinExistence type="predicted"/>
<protein>
    <submittedName>
        <fullName evidence="2">Glycosyltransferase</fullName>
        <ecNumber evidence="2">2.4.-.-</ecNumber>
    </submittedName>
</protein>
<feature type="domain" description="Glycosyltransferase 2-like" evidence="1">
    <location>
        <begin position="4"/>
        <end position="113"/>
    </location>
</feature>
<dbReference type="Pfam" id="PF00535">
    <property type="entry name" value="Glycos_transf_2"/>
    <property type="match status" value="1"/>
</dbReference>
<organism evidence="2 3">
    <name type="scientific">Gemella haemolysans</name>
    <dbReference type="NCBI Taxonomy" id="1379"/>
    <lineage>
        <taxon>Bacteria</taxon>
        <taxon>Bacillati</taxon>
        <taxon>Bacillota</taxon>
        <taxon>Bacilli</taxon>
        <taxon>Bacillales</taxon>
        <taxon>Gemellaceae</taxon>
        <taxon>Gemella</taxon>
    </lineage>
</organism>
<dbReference type="AlphaFoldDB" id="A0AAW6B693"/>
<dbReference type="Gene3D" id="3.90.550.10">
    <property type="entry name" value="Spore Coat Polysaccharide Biosynthesis Protein SpsA, Chain A"/>
    <property type="match status" value="1"/>
</dbReference>
<comment type="caution">
    <text evidence="2">The sequence shown here is derived from an EMBL/GenBank/DDBJ whole genome shotgun (WGS) entry which is preliminary data.</text>
</comment>
<keyword evidence="2" id="KW-0808">Transferase</keyword>
<gene>
    <name evidence="2" type="ORF">PNO30_04965</name>
</gene>
<sequence>MEFSVLMTVYEKEKPYNLRKSLLTSYHQTIKPTEIILVCDGILTQELYDEIEQIKSEIPILKVYQLDTNVGSGPASCFGVEKCNTNLIARMDSDDYCVETRFERQIKAFERNDLTPKS</sequence>
<dbReference type="RefSeq" id="WP_271987379.1">
    <property type="nucleotide sequence ID" value="NZ_JAQMFS010000058.1"/>
</dbReference>
<dbReference type="SUPFAM" id="SSF53448">
    <property type="entry name" value="Nucleotide-diphospho-sugar transferases"/>
    <property type="match status" value="1"/>
</dbReference>
<dbReference type="EMBL" id="JAQMFS010000058">
    <property type="protein sequence ID" value="MDB6186135.1"/>
    <property type="molecule type" value="Genomic_DNA"/>
</dbReference>
<keyword evidence="2" id="KW-0328">Glycosyltransferase</keyword>
<dbReference type="InterPro" id="IPR001173">
    <property type="entry name" value="Glyco_trans_2-like"/>
</dbReference>
<name>A0AAW6B693_9BACL</name>
<evidence type="ECO:0000313" key="2">
    <source>
        <dbReference type="EMBL" id="MDB6186135.1"/>
    </source>
</evidence>
<evidence type="ECO:0000259" key="1">
    <source>
        <dbReference type="Pfam" id="PF00535"/>
    </source>
</evidence>
<dbReference type="InterPro" id="IPR029044">
    <property type="entry name" value="Nucleotide-diphossugar_trans"/>
</dbReference>
<dbReference type="GO" id="GO:0016757">
    <property type="term" value="F:glycosyltransferase activity"/>
    <property type="evidence" value="ECO:0007669"/>
    <property type="project" value="UniProtKB-KW"/>
</dbReference>
<reference evidence="2" key="1">
    <citation type="submission" date="2023-08" db="EMBL/GenBank/DDBJ databases">
        <title>Dental plaque isolates bound by oral lectin ZG16B.</title>
        <authorList>
            <person name="Ghosh S."/>
        </authorList>
    </citation>
    <scope>NUCLEOTIDE SEQUENCE</scope>
    <source>
        <strain evidence="2">DP3_5B</strain>
    </source>
</reference>
<evidence type="ECO:0000313" key="3">
    <source>
        <dbReference type="Proteomes" id="UP001212217"/>
    </source>
</evidence>
<dbReference type="EC" id="2.4.-.-" evidence="2"/>
<dbReference type="Proteomes" id="UP001212217">
    <property type="component" value="Unassembled WGS sequence"/>
</dbReference>